<evidence type="ECO:0000313" key="1">
    <source>
        <dbReference type="EMBL" id="PPQ99288.1"/>
    </source>
</evidence>
<gene>
    <name evidence="1" type="ORF">CVT24_009288</name>
</gene>
<comment type="caution">
    <text evidence="1">The sequence shown here is derived from an EMBL/GenBank/DDBJ whole genome shotgun (WGS) entry which is preliminary data.</text>
</comment>
<accession>A0A409Y8I7</accession>
<dbReference type="Proteomes" id="UP000284842">
    <property type="component" value="Unassembled WGS sequence"/>
</dbReference>
<dbReference type="Gene3D" id="3.80.10.10">
    <property type="entry name" value="Ribonuclease Inhibitor"/>
    <property type="match status" value="1"/>
</dbReference>
<proteinExistence type="predicted"/>
<reference evidence="1 2" key="1">
    <citation type="journal article" date="2018" name="Evol. Lett.">
        <title>Horizontal gene cluster transfer increased hallucinogenic mushroom diversity.</title>
        <authorList>
            <person name="Reynolds H.T."/>
            <person name="Vijayakumar V."/>
            <person name="Gluck-Thaler E."/>
            <person name="Korotkin H.B."/>
            <person name="Matheny P.B."/>
            <person name="Slot J.C."/>
        </authorList>
    </citation>
    <scope>NUCLEOTIDE SEQUENCE [LARGE SCALE GENOMIC DNA]</scope>
    <source>
        <strain evidence="1 2">2629</strain>
    </source>
</reference>
<dbReference type="OrthoDB" id="3039255at2759"/>
<dbReference type="InParanoid" id="A0A409Y8I7"/>
<protein>
    <submittedName>
        <fullName evidence="1">Uncharacterized protein</fullName>
    </submittedName>
</protein>
<dbReference type="SUPFAM" id="SSF52047">
    <property type="entry name" value="RNI-like"/>
    <property type="match status" value="1"/>
</dbReference>
<sequence>MLPDKFSPSKKGTGLHLMNARRPRHGARQSLTVAQKAQQLLKVLPYMKNAMDLQIVYPHRDAEPSPQKSFRFIEATWMAVGNGERLTRLDLSIPLETFAQVTQGAPIFTQLEHLGITIHAAISFMGTASYKIAHFVNGKCSKVRSLSLTFAPLSSDTVLPFFVALHPLPNLSCLSLTVPISNFNDKITSFLKSHSHSLQTLHIALEGSPGKNDLPHPQATLAHPVFHISYPNLSSLTLGLVQWNHHDAALRSEVARFLTTYLGRHASTLKTLRIDGYVFTFAQFISFMDNLGGDDSILESLTVQLHFLSCEFLQYLADNLQKLKHLDVAFGFICDRTDVPFLDRNLNWREVRSSKSSSSSKRYTDPYSIFQRDMIVDTTSKDFFNKIHDQDYSYWSLVNLDFEYRGYDVCPYYDRARTYQSFQKALANALSGVERFNGMDRKTFLRERPFTDFNE</sequence>
<dbReference type="EMBL" id="NHTK01001364">
    <property type="protein sequence ID" value="PPQ99288.1"/>
    <property type="molecule type" value="Genomic_DNA"/>
</dbReference>
<dbReference type="InterPro" id="IPR032675">
    <property type="entry name" value="LRR_dom_sf"/>
</dbReference>
<organism evidence="1 2">
    <name type="scientific">Panaeolus cyanescens</name>
    <dbReference type="NCBI Taxonomy" id="181874"/>
    <lineage>
        <taxon>Eukaryota</taxon>
        <taxon>Fungi</taxon>
        <taxon>Dikarya</taxon>
        <taxon>Basidiomycota</taxon>
        <taxon>Agaricomycotina</taxon>
        <taxon>Agaricomycetes</taxon>
        <taxon>Agaricomycetidae</taxon>
        <taxon>Agaricales</taxon>
        <taxon>Agaricineae</taxon>
        <taxon>Galeropsidaceae</taxon>
        <taxon>Panaeolus</taxon>
    </lineage>
</organism>
<dbReference type="AlphaFoldDB" id="A0A409Y8I7"/>
<evidence type="ECO:0000313" key="2">
    <source>
        <dbReference type="Proteomes" id="UP000284842"/>
    </source>
</evidence>
<name>A0A409Y8I7_9AGAR</name>
<keyword evidence="2" id="KW-1185">Reference proteome</keyword>